<dbReference type="InterPro" id="IPR028081">
    <property type="entry name" value="Leu-bd"/>
</dbReference>
<dbReference type="InterPro" id="IPR000709">
    <property type="entry name" value="Leu_Ile_Val-bd"/>
</dbReference>
<evidence type="ECO:0000256" key="1">
    <source>
        <dbReference type="ARBA" id="ARBA00010062"/>
    </source>
</evidence>
<dbReference type="AlphaFoldDB" id="A0A8G2CLG5"/>
<evidence type="ECO:0000313" key="8">
    <source>
        <dbReference type="Proteomes" id="UP000186308"/>
    </source>
</evidence>
<dbReference type="PRINTS" id="PR00337">
    <property type="entry name" value="LEUILEVALBP"/>
</dbReference>
<organism evidence="7 8">
    <name type="scientific">Acidiphilium rubrum</name>
    <dbReference type="NCBI Taxonomy" id="526"/>
    <lineage>
        <taxon>Bacteria</taxon>
        <taxon>Pseudomonadati</taxon>
        <taxon>Pseudomonadota</taxon>
        <taxon>Alphaproteobacteria</taxon>
        <taxon>Acetobacterales</taxon>
        <taxon>Acidocellaceae</taxon>
        <taxon>Acidiphilium</taxon>
    </lineage>
</organism>
<comment type="similarity">
    <text evidence="1">Belongs to the leucine-binding protein family.</text>
</comment>
<dbReference type="Gene3D" id="3.40.50.2300">
    <property type="match status" value="2"/>
</dbReference>
<dbReference type="PANTHER" id="PTHR30483">
    <property type="entry name" value="LEUCINE-SPECIFIC-BINDING PROTEIN"/>
    <property type="match status" value="1"/>
</dbReference>
<feature type="signal peptide" evidence="5">
    <location>
        <begin position="1"/>
        <end position="26"/>
    </location>
</feature>
<dbReference type="OrthoDB" id="7374472at2"/>
<comment type="caution">
    <text evidence="7">The sequence shown here is derived from an EMBL/GenBank/DDBJ whole genome shotgun (WGS) entry which is preliminary data.</text>
</comment>
<gene>
    <name evidence="7" type="ORF">SAMN05421828_11377</name>
</gene>
<evidence type="ECO:0000256" key="3">
    <source>
        <dbReference type="ARBA" id="ARBA00022729"/>
    </source>
</evidence>
<feature type="chain" id="PRO_5034855990" evidence="5">
    <location>
        <begin position="27"/>
        <end position="378"/>
    </location>
</feature>
<evidence type="ECO:0000256" key="4">
    <source>
        <dbReference type="ARBA" id="ARBA00022970"/>
    </source>
</evidence>
<dbReference type="SUPFAM" id="SSF53822">
    <property type="entry name" value="Periplasmic binding protein-like I"/>
    <property type="match status" value="1"/>
</dbReference>
<dbReference type="RefSeq" id="WP_029311745.1">
    <property type="nucleotide sequence ID" value="NZ_FTNE01000013.1"/>
</dbReference>
<proteinExistence type="inferred from homology"/>
<accession>A0A8G2CLG5</accession>
<keyword evidence="2" id="KW-0813">Transport</keyword>
<dbReference type="GO" id="GO:0006865">
    <property type="term" value="P:amino acid transport"/>
    <property type="evidence" value="ECO:0007669"/>
    <property type="project" value="UniProtKB-KW"/>
</dbReference>
<dbReference type="InterPro" id="IPR028082">
    <property type="entry name" value="Peripla_BP_I"/>
</dbReference>
<reference evidence="7 8" key="1">
    <citation type="submission" date="2017-01" db="EMBL/GenBank/DDBJ databases">
        <authorList>
            <person name="Varghese N."/>
            <person name="Submissions S."/>
        </authorList>
    </citation>
    <scope>NUCLEOTIDE SEQUENCE [LARGE SCALE GENOMIC DNA]</scope>
    <source>
        <strain evidence="7 8">ATCC 35905</strain>
    </source>
</reference>
<keyword evidence="8" id="KW-1185">Reference proteome</keyword>
<dbReference type="PANTHER" id="PTHR30483:SF6">
    <property type="entry name" value="PERIPLASMIC BINDING PROTEIN OF ABC TRANSPORTER FOR NATURAL AMINO ACIDS"/>
    <property type="match status" value="1"/>
</dbReference>
<sequence>MTIKIQTGLVSAAVFAATLGIATAQAAKTIDIGLIADLTGPAALSGKHKVDGAKLAVNEINAKGGINGKKIKLFVEDDQGKNQAGVSAYEKLASNQNIIAIIGSVRSTIVNATLPYVARDKIPTMIGGTDPMLTHVGNQWVFRFRPNDTYASRAMAGYAVDSMGAKKVAILYDTDAFGSAGNQLLKTAFAKDKTPVVSDQGYTTATRDYTSFLEKIKSSGANLLATYMTNSEDEAQMLKQLRQLGLKIEIMGSPSIATAVCLQLAGSAVNGTYGVSDFVANGNPQAQAFTAKYTAAYHSDPDLFGGWVYDAINVLSQVIAKDGTSGPAIQKGIRAVKGYKGVEGVYNFDDKGDGLHGYSVVKITGGKVQLIKYDDFTK</sequence>
<dbReference type="Pfam" id="PF13458">
    <property type="entry name" value="Peripla_BP_6"/>
    <property type="match status" value="1"/>
</dbReference>
<evidence type="ECO:0000259" key="6">
    <source>
        <dbReference type="Pfam" id="PF13458"/>
    </source>
</evidence>
<name>A0A8G2CLG5_ACIRU</name>
<keyword evidence="3 5" id="KW-0732">Signal</keyword>
<evidence type="ECO:0000256" key="5">
    <source>
        <dbReference type="SAM" id="SignalP"/>
    </source>
</evidence>
<feature type="domain" description="Leucine-binding protein" evidence="6">
    <location>
        <begin position="29"/>
        <end position="366"/>
    </location>
</feature>
<protein>
    <submittedName>
        <fullName evidence="7">Amino acid/amide ABC transporter substrate-binding protein, HAAT family</fullName>
    </submittedName>
</protein>
<evidence type="ECO:0000313" key="7">
    <source>
        <dbReference type="EMBL" id="SIR00860.1"/>
    </source>
</evidence>
<evidence type="ECO:0000256" key="2">
    <source>
        <dbReference type="ARBA" id="ARBA00022448"/>
    </source>
</evidence>
<dbReference type="Proteomes" id="UP000186308">
    <property type="component" value="Unassembled WGS sequence"/>
</dbReference>
<dbReference type="InterPro" id="IPR051010">
    <property type="entry name" value="BCAA_transport"/>
</dbReference>
<dbReference type="EMBL" id="FTNE01000013">
    <property type="protein sequence ID" value="SIR00860.1"/>
    <property type="molecule type" value="Genomic_DNA"/>
</dbReference>
<keyword evidence="4" id="KW-0029">Amino-acid transport</keyword>